<dbReference type="InterPro" id="IPR016040">
    <property type="entry name" value="NAD(P)-bd_dom"/>
</dbReference>
<dbReference type="Pfam" id="PF13460">
    <property type="entry name" value="NAD_binding_10"/>
    <property type="match status" value="1"/>
</dbReference>
<evidence type="ECO:0000259" key="1">
    <source>
        <dbReference type="Pfam" id="PF13460"/>
    </source>
</evidence>
<sequence length="213" mass="22577">MKITVFGATGGTGLELLRQGLERAHDVTAVVRDAGRLPAGLRDRLDVLEADIMNPDAIAPAVAGRDAVLSAMGSRERGPTTVQTGSITSILAAMRREGARRLLMVSAAGLEADAGDGPFTRYVLKPLIVQRLFRHSYADLARAEQLLRGSTGVDWTIVRPARLTDAGRTGAYRTARDLSVRGGLSTTRADVADCMLELIGDRTSVGHVVSVAS</sequence>
<dbReference type="RefSeq" id="WP_168010397.1">
    <property type="nucleotide sequence ID" value="NZ_JAATEP010000010.1"/>
</dbReference>
<dbReference type="InterPro" id="IPR051606">
    <property type="entry name" value="Polyketide_Oxido-like"/>
</dbReference>
<proteinExistence type="predicted"/>
<accession>A0ABX1B0U6</accession>
<dbReference type="InterPro" id="IPR036291">
    <property type="entry name" value="NAD(P)-bd_dom_sf"/>
</dbReference>
<comment type="caution">
    <text evidence="2">The sequence shown here is derived from an EMBL/GenBank/DDBJ whole genome shotgun (WGS) entry which is preliminary data.</text>
</comment>
<dbReference type="PANTHER" id="PTHR43355:SF2">
    <property type="entry name" value="FLAVIN REDUCTASE (NADPH)"/>
    <property type="match status" value="1"/>
</dbReference>
<gene>
    <name evidence="2" type="ORF">HCN51_15910</name>
</gene>
<dbReference type="EMBL" id="JAATEP010000010">
    <property type="protein sequence ID" value="NJP90926.1"/>
    <property type="molecule type" value="Genomic_DNA"/>
</dbReference>
<name>A0ABX1B0U6_9ACTN</name>
<evidence type="ECO:0000313" key="3">
    <source>
        <dbReference type="Proteomes" id="UP000696294"/>
    </source>
</evidence>
<dbReference type="Gene3D" id="3.40.50.720">
    <property type="entry name" value="NAD(P)-binding Rossmann-like Domain"/>
    <property type="match status" value="1"/>
</dbReference>
<protein>
    <submittedName>
        <fullName evidence="2">NAD(P)H-binding protein</fullName>
    </submittedName>
</protein>
<dbReference type="SUPFAM" id="SSF51735">
    <property type="entry name" value="NAD(P)-binding Rossmann-fold domains"/>
    <property type="match status" value="1"/>
</dbReference>
<dbReference type="PANTHER" id="PTHR43355">
    <property type="entry name" value="FLAVIN REDUCTASE (NADPH)"/>
    <property type="match status" value="1"/>
</dbReference>
<keyword evidence="3" id="KW-1185">Reference proteome</keyword>
<feature type="domain" description="NAD(P)-binding" evidence="1">
    <location>
        <begin position="7"/>
        <end position="201"/>
    </location>
</feature>
<reference evidence="2 3" key="1">
    <citation type="submission" date="2020-03" db="EMBL/GenBank/DDBJ databases">
        <title>WGS of actinomycetes isolated from Thailand.</title>
        <authorList>
            <person name="Thawai C."/>
        </authorList>
    </citation>
    <scope>NUCLEOTIDE SEQUENCE [LARGE SCALE GENOMIC DNA]</scope>
    <source>
        <strain evidence="2 3">FMUSA5-5</strain>
    </source>
</reference>
<organism evidence="2 3">
    <name type="scientific">Nonomuraea composti</name>
    <dbReference type="NCBI Taxonomy" id="2720023"/>
    <lineage>
        <taxon>Bacteria</taxon>
        <taxon>Bacillati</taxon>
        <taxon>Actinomycetota</taxon>
        <taxon>Actinomycetes</taxon>
        <taxon>Streptosporangiales</taxon>
        <taxon>Streptosporangiaceae</taxon>
        <taxon>Nonomuraea</taxon>
    </lineage>
</organism>
<evidence type="ECO:0000313" key="2">
    <source>
        <dbReference type="EMBL" id="NJP90926.1"/>
    </source>
</evidence>
<dbReference type="Proteomes" id="UP000696294">
    <property type="component" value="Unassembled WGS sequence"/>
</dbReference>